<reference evidence="10" key="1">
    <citation type="submission" date="2019-01" db="EMBL/GenBank/DDBJ databases">
        <title>Oenococcus sicerae UCMA17102.</title>
        <authorList>
            <person name="Cousin F.J."/>
            <person name="Le Guellec R."/>
            <person name="Cretenet M."/>
        </authorList>
    </citation>
    <scope>NUCLEOTIDE SEQUENCE</scope>
    <source>
        <strain evidence="10">UCMA17102</strain>
    </source>
</reference>
<sequence>MRKYIDKKWFALAILTAGLYGLEMPFNVTTYSYIFYILEKHLFTQVLPFIAVMLFGNLLLVLCYYANQLVINKNAALFSINLKTASLQVLTEDGHKQASDKTSFVLNDLALVETNYFRQLISIVGLAVGLVLTFIFSAKTNFNLTLIFLLFSGLSQIVPKYFKKNINDKTALWSKTNENTTTFLNDLFKNAKTVIRYAVLKNFVQLGKKNFTLSEFSKKNRDNSIVLSSAVVYAVAEICQVLPIGAAMYFVVKGNLAISDFVAVQYSANWIMNQALQLGSARSAIASTESTNEKVLALIKNAEGQPKSNSATQPTFTRLQVSNLVFKYPHTKEELLDKLSFELKTGEKLLITGPSGAGKSTLLKIMIHELQADSGQVTCLDSSLYAFVSQETAVFNGSLKFNLTLGNHFSDQQLHASLTQAGFAKADLTAQVSESGSNFSGGQKKRIELARAFLFDRPLLIIDEGTASLDPKTANDIHERILASSKSVIEVDHHMPNSLIDRFDKKIVIG</sequence>
<dbReference type="SUPFAM" id="SSF90123">
    <property type="entry name" value="ABC transporter transmembrane region"/>
    <property type="match status" value="1"/>
</dbReference>
<feature type="transmembrane region" description="Helical" evidence="7">
    <location>
        <begin position="45"/>
        <end position="66"/>
    </location>
</feature>
<evidence type="ECO:0000256" key="2">
    <source>
        <dbReference type="ARBA" id="ARBA00022692"/>
    </source>
</evidence>
<evidence type="ECO:0000313" key="11">
    <source>
        <dbReference type="Proteomes" id="UP001167919"/>
    </source>
</evidence>
<dbReference type="Pfam" id="PF00664">
    <property type="entry name" value="ABC_membrane"/>
    <property type="match status" value="1"/>
</dbReference>
<dbReference type="Gene3D" id="1.20.1560.10">
    <property type="entry name" value="ABC transporter type 1, transmembrane domain"/>
    <property type="match status" value="1"/>
</dbReference>
<dbReference type="Proteomes" id="UP001167919">
    <property type="component" value="Unassembled WGS sequence"/>
</dbReference>
<dbReference type="RefSeq" id="WP_301711495.1">
    <property type="nucleotide sequence ID" value="NZ_SDWY01000005.1"/>
</dbReference>
<dbReference type="GO" id="GO:0005886">
    <property type="term" value="C:plasma membrane"/>
    <property type="evidence" value="ECO:0007669"/>
    <property type="project" value="UniProtKB-SubCell"/>
</dbReference>
<dbReference type="SMART" id="SM00382">
    <property type="entry name" value="AAA"/>
    <property type="match status" value="1"/>
</dbReference>
<dbReference type="PANTHER" id="PTHR24221:SF654">
    <property type="entry name" value="ATP-BINDING CASSETTE SUB-FAMILY B MEMBER 6"/>
    <property type="match status" value="1"/>
</dbReference>
<dbReference type="InterPro" id="IPR036640">
    <property type="entry name" value="ABC1_TM_sf"/>
</dbReference>
<keyword evidence="3" id="KW-0547">Nucleotide-binding</keyword>
<dbReference type="Pfam" id="PF00005">
    <property type="entry name" value="ABC_tran"/>
    <property type="match status" value="1"/>
</dbReference>
<proteinExistence type="predicted"/>
<evidence type="ECO:0000256" key="7">
    <source>
        <dbReference type="SAM" id="Phobius"/>
    </source>
</evidence>
<dbReference type="InterPro" id="IPR003593">
    <property type="entry name" value="AAA+_ATPase"/>
</dbReference>
<name>A0AAJ1RA45_9LACO</name>
<dbReference type="PROSITE" id="PS50929">
    <property type="entry name" value="ABC_TM1F"/>
    <property type="match status" value="1"/>
</dbReference>
<dbReference type="Gene3D" id="3.40.50.300">
    <property type="entry name" value="P-loop containing nucleotide triphosphate hydrolases"/>
    <property type="match status" value="1"/>
</dbReference>
<evidence type="ECO:0000259" key="8">
    <source>
        <dbReference type="PROSITE" id="PS50893"/>
    </source>
</evidence>
<evidence type="ECO:0000256" key="1">
    <source>
        <dbReference type="ARBA" id="ARBA00004651"/>
    </source>
</evidence>
<feature type="domain" description="ABC transporter" evidence="8">
    <location>
        <begin position="319"/>
        <end position="507"/>
    </location>
</feature>
<dbReference type="PROSITE" id="PS00211">
    <property type="entry name" value="ABC_TRANSPORTER_1"/>
    <property type="match status" value="1"/>
</dbReference>
<comment type="subcellular location">
    <subcellularLocation>
        <location evidence="1">Cell membrane</location>
        <topology evidence="1">Multi-pass membrane protein</topology>
    </subcellularLocation>
</comment>
<dbReference type="InterPro" id="IPR017871">
    <property type="entry name" value="ABC_transporter-like_CS"/>
</dbReference>
<feature type="transmembrane region" description="Helical" evidence="7">
    <location>
        <begin position="144"/>
        <end position="162"/>
    </location>
</feature>
<dbReference type="SUPFAM" id="SSF52540">
    <property type="entry name" value="P-loop containing nucleoside triphosphate hydrolases"/>
    <property type="match status" value="1"/>
</dbReference>
<protein>
    <submittedName>
        <fullName evidence="10">ABC transporter ATP-binding protein</fullName>
    </submittedName>
</protein>
<dbReference type="InterPro" id="IPR039421">
    <property type="entry name" value="Type_1_exporter"/>
</dbReference>
<feature type="domain" description="ABC transmembrane type-1" evidence="9">
    <location>
        <begin position="11"/>
        <end position="287"/>
    </location>
</feature>
<gene>
    <name evidence="10" type="ORF">EVC35_08325</name>
</gene>
<organism evidence="10 11">
    <name type="scientific">Oenococcus sicerae</name>
    <dbReference type="NCBI Taxonomy" id="2203724"/>
    <lineage>
        <taxon>Bacteria</taxon>
        <taxon>Bacillati</taxon>
        <taxon>Bacillota</taxon>
        <taxon>Bacilli</taxon>
        <taxon>Lactobacillales</taxon>
        <taxon>Lactobacillaceae</taxon>
        <taxon>Oenococcus</taxon>
    </lineage>
</organism>
<evidence type="ECO:0000259" key="9">
    <source>
        <dbReference type="PROSITE" id="PS50929"/>
    </source>
</evidence>
<dbReference type="AlphaFoldDB" id="A0AAJ1RA45"/>
<keyword evidence="6 7" id="KW-0472">Membrane</keyword>
<feature type="transmembrane region" description="Helical" evidence="7">
    <location>
        <begin position="120"/>
        <end position="138"/>
    </location>
</feature>
<keyword evidence="5 7" id="KW-1133">Transmembrane helix</keyword>
<evidence type="ECO:0000256" key="5">
    <source>
        <dbReference type="ARBA" id="ARBA00022989"/>
    </source>
</evidence>
<dbReference type="GO" id="GO:0016887">
    <property type="term" value="F:ATP hydrolysis activity"/>
    <property type="evidence" value="ECO:0007669"/>
    <property type="project" value="InterPro"/>
</dbReference>
<dbReference type="CDD" id="cd03228">
    <property type="entry name" value="ABCC_MRP_Like"/>
    <property type="match status" value="1"/>
</dbReference>
<dbReference type="InterPro" id="IPR011527">
    <property type="entry name" value="ABC1_TM_dom"/>
</dbReference>
<dbReference type="GO" id="GO:0140359">
    <property type="term" value="F:ABC-type transporter activity"/>
    <property type="evidence" value="ECO:0007669"/>
    <property type="project" value="InterPro"/>
</dbReference>
<keyword evidence="2 7" id="KW-0812">Transmembrane</keyword>
<comment type="caution">
    <text evidence="10">The sequence shown here is derived from an EMBL/GenBank/DDBJ whole genome shotgun (WGS) entry which is preliminary data.</text>
</comment>
<evidence type="ECO:0000256" key="4">
    <source>
        <dbReference type="ARBA" id="ARBA00022840"/>
    </source>
</evidence>
<feature type="transmembrane region" description="Helical" evidence="7">
    <location>
        <begin position="225"/>
        <end position="252"/>
    </location>
</feature>
<dbReference type="InterPro" id="IPR003439">
    <property type="entry name" value="ABC_transporter-like_ATP-bd"/>
</dbReference>
<accession>A0AAJ1RA45</accession>
<keyword evidence="4 10" id="KW-0067">ATP-binding</keyword>
<dbReference type="PROSITE" id="PS50893">
    <property type="entry name" value="ABC_TRANSPORTER_2"/>
    <property type="match status" value="1"/>
</dbReference>
<dbReference type="PANTHER" id="PTHR24221">
    <property type="entry name" value="ATP-BINDING CASSETTE SUB-FAMILY B"/>
    <property type="match status" value="1"/>
</dbReference>
<dbReference type="GO" id="GO:0034040">
    <property type="term" value="F:ATPase-coupled lipid transmembrane transporter activity"/>
    <property type="evidence" value="ECO:0007669"/>
    <property type="project" value="TreeGrafter"/>
</dbReference>
<evidence type="ECO:0000256" key="3">
    <source>
        <dbReference type="ARBA" id="ARBA00022741"/>
    </source>
</evidence>
<dbReference type="EMBL" id="SDWY01000005">
    <property type="protein sequence ID" value="MDN6900989.1"/>
    <property type="molecule type" value="Genomic_DNA"/>
</dbReference>
<evidence type="ECO:0000313" key="10">
    <source>
        <dbReference type="EMBL" id="MDN6900989.1"/>
    </source>
</evidence>
<dbReference type="GO" id="GO:0005524">
    <property type="term" value="F:ATP binding"/>
    <property type="evidence" value="ECO:0007669"/>
    <property type="project" value="UniProtKB-KW"/>
</dbReference>
<evidence type="ECO:0000256" key="6">
    <source>
        <dbReference type="ARBA" id="ARBA00023136"/>
    </source>
</evidence>
<dbReference type="InterPro" id="IPR027417">
    <property type="entry name" value="P-loop_NTPase"/>
</dbReference>